<keyword evidence="2" id="KW-0560">Oxidoreductase</keyword>
<evidence type="ECO:0000313" key="3">
    <source>
        <dbReference type="EMBL" id="MDJ1479892.1"/>
    </source>
</evidence>
<dbReference type="InterPro" id="IPR036291">
    <property type="entry name" value="NAD(P)-bd_dom_sf"/>
</dbReference>
<dbReference type="GO" id="GO:0016491">
    <property type="term" value="F:oxidoreductase activity"/>
    <property type="evidence" value="ECO:0007669"/>
    <property type="project" value="UniProtKB-KW"/>
</dbReference>
<evidence type="ECO:0000256" key="2">
    <source>
        <dbReference type="ARBA" id="ARBA00023002"/>
    </source>
</evidence>
<dbReference type="PRINTS" id="PR00081">
    <property type="entry name" value="GDHRDH"/>
</dbReference>
<dbReference type="PANTHER" id="PTHR24320:SF148">
    <property type="entry name" value="NAD(P)-BINDING ROSSMANN-FOLD SUPERFAMILY PROTEIN"/>
    <property type="match status" value="1"/>
</dbReference>
<organism evidence="3 4">
    <name type="scientific">Xanthocytophaga flava</name>
    <dbReference type="NCBI Taxonomy" id="3048013"/>
    <lineage>
        <taxon>Bacteria</taxon>
        <taxon>Pseudomonadati</taxon>
        <taxon>Bacteroidota</taxon>
        <taxon>Cytophagia</taxon>
        <taxon>Cytophagales</taxon>
        <taxon>Rhodocytophagaceae</taxon>
        <taxon>Xanthocytophaga</taxon>
    </lineage>
</organism>
<dbReference type="AlphaFoldDB" id="A0AAE3QIC6"/>
<comment type="similarity">
    <text evidence="1">Belongs to the short-chain dehydrogenases/reductases (SDR) family.</text>
</comment>
<dbReference type="EMBL" id="JASJOS010000002">
    <property type="protein sequence ID" value="MDJ1479892.1"/>
    <property type="molecule type" value="Genomic_DNA"/>
</dbReference>
<sequence length="344" mass="37616">MKQAMIATNDNGVLQKPIGSGFDATSTTQDVIKGIDLSGKIAIVTGGYAGIGLETVKTFVNAGATVIVPARNTEKARKNLEGIRNVEVEPMDLMDSESIGVFTAKFITSGRPLHLLINNAGIMWNPLTRDTRGYESQFSTNHLGHFQLTAQLWEALKKADGARVINVSSWGHHFASIDFDDPNFEHKEYETLLGYGQSKTANILFSLELDKRGTQYGIRSYSLHPGAIVETDLKRYLTDDDLKKLGVYDAQGNVIHDPANGRKSIPQGASTTVWCAVSPQLNNIGGVYCENTDVAELDLTNSNARDRVYGITKIFGVMPYAVDPENAARLWTLSEKLTGITFSL</sequence>
<dbReference type="Pfam" id="PF00106">
    <property type="entry name" value="adh_short"/>
    <property type="match status" value="1"/>
</dbReference>
<evidence type="ECO:0000313" key="4">
    <source>
        <dbReference type="Proteomes" id="UP001241110"/>
    </source>
</evidence>
<gene>
    <name evidence="3" type="ORF">QNI16_05300</name>
</gene>
<evidence type="ECO:0000256" key="1">
    <source>
        <dbReference type="ARBA" id="ARBA00006484"/>
    </source>
</evidence>
<dbReference type="Proteomes" id="UP001241110">
    <property type="component" value="Unassembled WGS sequence"/>
</dbReference>
<protein>
    <submittedName>
        <fullName evidence="3">SDR family NAD(P)-dependent oxidoreductase</fullName>
    </submittedName>
</protein>
<proteinExistence type="inferred from homology"/>
<reference evidence="3" key="1">
    <citation type="submission" date="2023-05" db="EMBL/GenBank/DDBJ databases">
        <authorList>
            <person name="Zhang X."/>
        </authorList>
    </citation>
    <scope>NUCLEOTIDE SEQUENCE</scope>
    <source>
        <strain evidence="3">YF14B1</strain>
    </source>
</reference>
<name>A0AAE3QIC6_9BACT</name>
<dbReference type="Gene3D" id="3.40.50.720">
    <property type="entry name" value="NAD(P)-binding Rossmann-like Domain"/>
    <property type="match status" value="1"/>
</dbReference>
<dbReference type="InterPro" id="IPR002347">
    <property type="entry name" value="SDR_fam"/>
</dbReference>
<dbReference type="SUPFAM" id="SSF51735">
    <property type="entry name" value="NAD(P)-binding Rossmann-fold domains"/>
    <property type="match status" value="1"/>
</dbReference>
<comment type="caution">
    <text evidence="3">The sequence shown here is derived from an EMBL/GenBank/DDBJ whole genome shotgun (WGS) entry which is preliminary data.</text>
</comment>
<dbReference type="RefSeq" id="WP_313976437.1">
    <property type="nucleotide sequence ID" value="NZ_JASJOS010000002.1"/>
</dbReference>
<accession>A0AAE3QIC6</accession>
<dbReference type="PANTHER" id="PTHR24320">
    <property type="entry name" value="RETINOL DEHYDROGENASE"/>
    <property type="match status" value="1"/>
</dbReference>